<dbReference type="HOGENOM" id="CLU_085030_0_0_6"/>
<accession>A0A098GD98</accession>
<dbReference type="InterPro" id="IPR011250">
    <property type="entry name" value="OMP/PagP_B-barrel"/>
</dbReference>
<dbReference type="EMBL" id="LN614830">
    <property type="protein sequence ID" value="CEG59421.1"/>
    <property type="molecule type" value="Genomic_DNA"/>
</dbReference>
<dbReference type="OrthoDB" id="5647782at2"/>
<evidence type="ECO:0000256" key="2">
    <source>
        <dbReference type="SAM" id="SignalP"/>
    </source>
</evidence>
<dbReference type="KEGG" id="tmc:LMI_0049"/>
<reference evidence="5 7" key="3">
    <citation type="submission" date="2016-10" db="EMBL/GenBank/DDBJ databases">
        <authorList>
            <person name="Varghese N."/>
            <person name="Submissions S."/>
        </authorList>
    </citation>
    <scope>NUCLEOTIDE SEQUENCE [LARGE SCALE GENOMIC DNA]</scope>
    <source>
        <strain evidence="5 7">ATCC 33218</strain>
    </source>
</reference>
<evidence type="ECO:0000256" key="1">
    <source>
        <dbReference type="ARBA" id="ARBA00022729"/>
    </source>
</evidence>
<feature type="domain" description="Outer membrane protein beta-barrel" evidence="3">
    <location>
        <begin position="85"/>
        <end position="263"/>
    </location>
</feature>
<evidence type="ECO:0000259" key="3">
    <source>
        <dbReference type="Pfam" id="PF13505"/>
    </source>
</evidence>
<proteinExistence type="predicted"/>
<dbReference type="InterPro" id="IPR027385">
    <property type="entry name" value="Beta-barrel_OMP"/>
</dbReference>
<dbReference type="RefSeq" id="WP_052679393.1">
    <property type="nucleotide sequence ID" value="NZ_CP020614.1"/>
</dbReference>
<feature type="chain" id="PRO_5009750708" evidence="2">
    <location>
        <begin position="22"/>
        <end position="265"/>
    </location>
</feature>
<evidence type="ECO:0000313" key="5">
    <source>
        <dbReference type="EMBL" id="SCX89407.1"/>
    </source>
</evidence>
<feature type="signal peptide" evidence="2">
    <location>
        <begin position="1"/>
        <end position="21"/>
    </location>
</feature>
<dbReference type="STRING" id="451.B6N58_00225"/>
<organism evidence="4 6">
    <name type="scientific">Legionella micdadei</name>
    <name type="common">Tatlockia micdadei</name>
    <dbReference type="NCBI Taxonomy" id="451"/>
    <lineage>
        <taxon>Bacteria</taxon>
        <taxon>Pseudomonadati</taxon>
        <taxon>Pseudomonadota</taxon>
        <taxon>Gammaproteobacteria</taxon>
        <taxon>Legionellales</taxon>
        <taxon>Legionellaceae</taxon>
        <taxon>Legionella</taxon>
    </lineage>
</organism>
<dbReference type="PATRIC" id="fig|451.8.peg.1021"/>
<keyword evidence="7" id="KW-1185">Reference proteome</keyword>
<reference evidence="6" key="1">
    <citation type="submission" date="2014-09" db="EMBL/GenBank/DDBJ databases">
        <authorList>
            <person name="Gomez-Valero L."/>
        </authorList>
    </citation>
    <scope>NUCLEOTIDE SEQUENCE [LARGE SCALE GENOMIC DNA]</scope>
    <source>
        <strain evidence="6">ATCC33218</strain>
    </source>
</reference>
<sequence length="265" mass="28639">MTIKKLPMVLLGCALATDVLAGEMYSRSAYDDRSGWPFVATLSVGPAWARPGESQVLTVQPNINTAYIPLPASRTIKLVTTARGTNTLFTGEIFLGLVGQINSVVTSQIGVAFGASSQVRVKGNVFEDSNIEFGNFTYSYGIRNVRGALKAKFLYDPNYYDLLPYISGSAGIGYNHSSGFTLNTRLFQEIPPPSFSDESKSAFSYTLGAGLETVLDDNWHVGLGYEFADWGRSNLGPAIGQTLGTGPHINSLRTHELQISVSYVS</sequence>
<name>A0A098GD98_LEGMI</name>
<dbReference type="Proteomes" id="UP000182998">
    <property type="component" value="Unassembled WGS sequence"/>
</dbReference>
<dbReference type="Proteomes" id="UP000032414">
    <property type="component" value="Chromosome I"/>
</dbReference>
<reference evidence="4" key="2">
    <citation type="submission" date="2014-09" db="EMBL/GenBank/DDBJ databases">
        <authorList>
            <person name="GOMEZ-VALERO Laura"/>
        </authorList>
    </citation>
    <scope>NUCLEOTIDE SEQUENCE</scope>
    <source>
        <strain evidence="4">ATCC33218</strain>
    </source>
</reference>
<dbReference type="Pfam" id="PF13505">
    <property type="entry name" value="OMP_b-brl"/>
    <property type="match status" value="1"/>
</dbReference>
<dbReference type="AlphaFoldDB" id="A0A098GD98"/>
<evidence type="ECO:0000313" key="4">
    <source>
        <dbReference type="EMBL" id="CEG59421.1"/>
    </source>
</evidence>
<dbReference type="SUPFAM" id="SSF56925">
    <property type="entry name" value="OMPA-like"/>
    <property type="match status" value="1"/>
</dbReference>
<gene>
    <name evidence="4" type="ORF">LMI_0049</name>
    <name evidence="5" type="ORF">SAMN02982997_00292</name>
</gene>
<dbReference type="Gene3D" id="2.40.160.20">
    <property type="match status" value="1"/>
</dbReference>
<evidence type="ECO:0000313" key="7">
    <source>
        <dbReference type="Proteomes" id="UP000182998"/>
    </source>
</evidence>
<keyword evidence="1 2" id="KW-0732">Signal</keyword>
<dbReference type="EMBL" id="FMVN01000002">
    <property type="protein sequence ID" value="SCX89407.1"/>
    <property type="molecule type" value="Genomic_DNA"/>
</dbReference>
<evidence type="ECO:0000313" key="6">
    <source>
        <dbReference type="Proteomes" id="UP000032414"/>
    </source>
</evidence>
<protein>
    <submittedName>
        <fullName evidence="5">Outer membrane protein beta-barrel domain-containing protein</fullName>
    </submittedName>
</protein>